<evidence type="ECO:0000313" key="3">
    <source>
        <dbReference type="Proteomes" id="UP000642910"/>
    </source>
</evidence>
<name>A0ABS0F599_9BACL</name>
<comment type="caution">
    <text evidence="2">The sequence shown here is derived from an EMBL/GenBank/DDBJ whole genome shotgun (WGS) entry which is preliminary data.</text>
</comment>
<dbReference type="CDD" id="cd06661">
    <property type="entry name" value="GGCT_like"/>
    <property type="match status" value="1"/>
</dbReference>
<dbReference type="InterPro" id="IPR013024">
    <property type="entry name" value="GGCT-like"/>
</dbReference>
<protein>
    <submittedName>
        <fullName evidence="2">Gamma-glutamylcyclotransferase</fullName>
    </submittedName>
</protein>
<gene>
    <name evidence="2" type="ORF">IW967_11460</name>
</gene>
<dbReference type="EMBL" id="JADPKZ010000045">
    <property type="protein sequence ID" value="MBF8378471.1"/>
    <property type="molecule type" value="Genomic_DNA"/>
</dbReference>
<dbReference type="InterPro" id="IPR009288">
    <property type="entry name" value="AIG2-like_dom"/>
</dbReference>
<keyword evidence="3" id="KW-1185">Reference proteome</keyword>
<dbReference type="RefSeq" id="WP_195867946.1">
    <property type="nucleotide sequence ID" value="NZ_JADPKZ010000045.1"/>
</dbReference>
<dbReference type="Pfam" id="PF06094">
    <property type="entry name" value="GGACT"/>
    <property type="match status" value="1"/>
</dbReference>
<feature type="domain" description="Gamma-glutamylcyclotransferase AIG2-like" evidence="1">
    <location>
        <begin position="7"/>
        <end position="118"/>
    </location>
</feature>
<organism evidence="2 3">
    <name type="scientific">Alicyclobacillus mali</name>
    <name type="common">ex Roth et al. 2021</name>
    <dbReference type="NCBI Taxonomy" id="1123961"/>
    <lineage>
        <taxon>Bacteria</taxon>
        <taxon>Bacillati</taxon>
        <taxon>Bacillota</taxon>
        <taxon>Bacilli</taxon>
        <taxon>Bacillales</taxon>
        <taxon>Alicyclobacillaceae</taxon>
        <taxon>Alicyclobacillus</taxon>
    </lineage>
</organism>
<proteinExistence type="predicted"/>
<dbReference type="Gene3D" id="3.10.490.10">
    <property type="entry name" value="Gamma-glutamyl cyclotransferase-like"/>
    <property type="match status" value="1"/>
</dbReference>
<evidence type="ECO:0000259" key="1">
    <source>
        <dbReference type="Pfam" id="PF06094"/>
    </source>
</evidence>
<evidence type="ECO:0000313" key="2">
    <source>
        <dbReference type="EMBL" id="MBF8378471.1"/>
    </source>
</evidence>
<dbReference type="SUPFAM" id="SSF110857">
    <property type="entry name" value="Gamma-glutamyl cyclotransferase-like"/>
    <property type="match status" value="1"/>
</dbReference>
<sequence length="127" mass="14710">MLNIHTVFVYGTLRKGQPNRRVMEPHLVRELGDGKIRGAMYDWSFCPAVTLEEDGVVVGEWVEVTYEGLTRLDRLESYPTLYDRAMVRELVSDVRGWVYYVAKEKVRGDAHVESGDWVEHIRARHAC</sequence>
<dbReference type="InterPro" id="IPR036568">
    <property type="entry name" value="GGCT-like_sf"/>
</dbReference>
<accession>A0ABS0F599</accession>
<reference evidence="2 3" key="1">
    <citation type="submission" date="2020-11" db="EMBL/GenBank/DDBJ databases">
        <title>Genomic insight of Alicyclobacillus mali FL 18 reveals a new arsenic-resistant strain, with potential in environmental biotechnology.</title>
        <authorList>
            <person name="Fiorentino G."/>
            <person name="Gallo G."/>
            <person name="Aulitto M."/>
        </authorList>
    </citation>
    <scope>NUCLEOTIDE SEQUENCE [LARGE SCALE GENOMIC DNA]</scope>
    <source>
        <strain evidence="2 3">FL 18</strain>
    </source>
</reference>
<dbReference type="Proteomes" id="UP000642910">
    <property type="component" value="Unassembled WGS sequence"/>
</dbReference>